<dbReference type="PANTHER" id="PTHR13789:SF309">
    <property type="entry name" value="PUTATIVE (AFU_ORTHOLOGUE AFUA_6G14510)-RELATED"/>
    <property type="match status" value="1"/>
</dbReference>
<dbReference type="SUPFAM" id="SSF51905">
    <property type="entry name" value="FAD/NAD(P)-binding domain"/>
    <property type="match status" value="1"/>
</dbReference>
<dbReference type="InterPro" id="IPR050493">
    <property type="entry name" value="FAD-dep_Monooxygenase_BioMet"/>
</dbReference>
<name>A0AA87UQQ6_9MICO</name>
<dbReference type="PANTHER" id="PTHR13789">
    <property type="entry name" value="MONOOXYGENASE"/>
    <property type="match status" value="1"/>
</dbReference>
<keyword evidence="1" id="KW-0560">Oxidoreductase</keyword>
<feature type="region of interest" description="Disordered" evidence="3">
    <location>
        <begin position="118"/>
        <end position="164"/>
    </location>
</feature>
<organism evidence="5 6">
    <name type="scientific">Agrococcus baldri</name>
    <dbReference type="NCBI Taxonomy" id="153730"/>
    <lineage>
        <taxon>Bacteria</taxon>
        <taxon>Bacillati</taxon>
        <taxon>Actinomycetota</taxon>
        <taxon>Actinomycetes</taxon>
        <taxon>Micrococcales</taxon>
        <taxon>Microbacteriaceae</taxon>
        <taxon>Agrococcus</taxon>
    </lineage>
</organism>
<dbReference type="InterPro" id="IPR002938">
    <property type="entry name" value="FAD-bd"/>
</dbReference>
<evidence type="ECO:0000313" key="5">
    <source>
        <dbReference type="EMBL" id="GEK79261.1"/>
    </source>
</evidence>
<feature type="domain" description="FAD-binding" evidence="4">
    <location>
        <begin position="5"/>
        <end position="125"/>
    </location>
</feature>
<keyword evidence="2" id="KW-0503">Monooxygenase</keyword>
<dbReference type="AlphaFoldDB" id="A0AA87UQQ6"/>
<comment type="caution">
    <text evidence="5">The sequence shown here is derived from an EMBL/GenBank/DDBJ whole genome shotgun (WGS) entry which is preliminary data.</text>
</comment>
<evidence type="ECO:0000256" key="3">
    <source>
        <dbReference type="SAM" id="MobiDB-lite"/>
    </source>
</evidence>
<feature type="domain" description="FAD-binding" evidence="4">
    <location>
        <begin position="184"/>
        <end position="388"/>
    </location>
</feature>
<dbReference type="Gene3D" id="3.50.50.60">
    <property type="entry name" value="FAD/NAD(P)-binding domain"/>
    <property type="match status" value="2"/>
</dbReference>
<proteinExistence type="predicted"/>
<feature type="compositionally biased region" description="Basic and acidic residues" evidence="3">
    <location>
        <begin position="144"/>
        <end position="158"/>
    </location>
</feature>
<dbReference type="RefSeq" id="WP_186808098.1">
    <property type="nucleotide sequence ID" value="NZ_BJUU01000002.1"/>
</dbReference>
<evidence type="ECO:0000256" key="2">
    <source>
        <dbReference type="ARBA" id="ARBA00023033"/>
    </source>
</evidence>
<keyword evidence="6" id="KW-1185">Reference proteome</keyword>
<evidence type="ECO:0000256" key="1">
    <source>
        <dbReference type="ARBA" id="ARBA00023002"/>
    </source>
</evidence>
<evidence type="ECO:0000313" key="6">
    <source>
        <dbReference type="Proteomes" id="UP000321749"/>
    </source>
</evidence>
<dbReference type="GO" id="GO:0004497">
    <property type="term" value="F:monooxygenase activity"/>
    <property type="evidence" value="ECO:0007669"/>
    <property type="project" value="UniProtKB-KW"/>
</dbReference>
<dbReference type="EMBL" id="BJUU01000002">
    <property type="protein sequence ID" value="GEK79261.1"/>
    <property type="molecule type" value="Genomic_DNA"/>
</dbReference>
<reference evidence="5 6" key="1">
    <citation type="submission" date="2019-07" db="EMBL/GenBank/DDBJ databases">
        <title>Whole genome shotgun sequence of Agrococcus baldri NBRC 103055.</title>
        <authorList>
            <person name="Hosoyama A."/>
            <person name="Uohara A."/>
            <person name="Ohji S."/>
            <person name="Ichikawa N."/>
        </authorList>
    </citation>
    <scope>NUCLEOTIDE SEQUENCE [LARGE SCALE GENOMIC DNA]</scope>
    <source>
        <strain evidence="5 6">NBRC 103055</strain>
    </source>
</reference>
<evidence type="ECO:0000259" key="4">
    <source>
        <dbReference type="Pfam" id="PF01494"/>
    </source>
</evidence>
<dbReference type="Pfam" id="PF01494">
    <property type="entry name" value="FAD_binding_3"/>
    <property type="match status" value="2"/>
</dbReference>
<gene>
    <name evidence="5" type="ORF">ABA31_06120</name>
</gene>
<dbReference type="InterPro" id="IPR036188">
    <property type="entry name" value="FAD/NAD-bd_sf"/>
</dbReference>
<protein>
    <recommendedName>
        <fullName evidence="4">FAD-binding domain-containing protein</fullName>
    </recommendedName>
</protein>
<dbReference type="Proteomes" id="UP000321749">
    <property type="component" value="Unassembled WGS sequence"/>
</dbReference>
<accession>A0AA87UQQ6</accession>
<sequence>MTQTAIIVGAGLGGLAAARGLEAAGWQVRVLESAQEARALGAGITVTGNGLAALDELGVGDAVRERAVRALPEGILTDQGSPLQQQLQADSSAVHAIHRATLHEILRGDREIETGMRVVSGTDASGGGRASVTIEHGAADPDSSDARSERERRKDRARGTKLGRRIHRALEPGDEPIDRKAESRASKAQVRAVEDARFETLEADLVVGADGIDSAVRQALWPKARTDYSGATAWLGVVQAEADSPAGPRMYLGRGAEFGMEPIDGGRVYWWGMSFARMGRRADDEIVAALAQFDDWAPEVRDHIAATPQAGIIRRDLFSLATRLRSYHRPGVVLVGDAAHAMLPTLGQGGNASFEDAATLGILLGDHSLDQALLEYDRERVARTQRFMTISERLARTNTRMRNPLLVAARNGLLNLTPELATEIAGDWMLAWHSPRHTS</sequence>
<dbReference type="PRINTS" id="PR00420">
    <property type="entry name" value="RNGMNOXGNASE"/>
</dbReference>
<dbReference type="GO" id="GO:0071949">
    <property type="term" value="F:FAD binding"/>
    <property type="evidence" value="ECO:0007669"/>
    <property type="project" value="InterPro"/>
</dbReference>